<evidence type="ECO:0000313" key="2">
    <source>
        <dbReference type="EnsemblPlants" id="cds.evm.model.10.717"/>
    </source>
</evidence>
<evidence type="ECO:0000313" key="3">
    <source>
        <dbReference type="Proteomes" id="UP000596661"/>
    </source>
</evidence>
<name>A0A803QQ32_CANSA</name>
<organism evidence="2 3">
    <name type="scientific">Cannabis sativa</name>
    <name type="common">Hemp</name>
    <name type="synonym">Marijuana</name>
    <dbReference type="NCBI Taxonomy" id="3483"/>
    <lineage>
        <taxon>Eukaryota</taxon>
        <taxon>Viridiplantae</taxon>
        <taxon>Streptophyta</taxon>
        <taxon>Embryophyta</taxon>
        <taxon>Tracheophyta</taxon>
        <taxon>Spermatophyta</taxon>
        <taxon>Magnoliopsida</taxon>
        <taxon>eudicotyledons</taxon>
        <taxon>Gunneridae</taxon>
        <taxon>Pentapetalae</taxon>
        <taxon>rosids</taxon>
        <taxon>fabids</taxon>
        <taxon>Rosales</taxon>
        <taxon>Cannabaceae</taxon>
        <taxon>Cannabis</taxon>
    </lineage>
</organism>
<feature type="compositionally biased region" description="Low complexity" evidence="1">
    <location>
        <begin position="53"/>
        <end position="63"/>
    </location>
</feature>
<reference evidence="2" key="1">
    <citation type="submission" date="2021-03" db="UniProtKB">
        <authorList>
            <consortium name="EnsemblPlants"/>
        </authorList>
    </citation>
    <scope>IDENTIFICATION</scope>
</reference>
<dbReference type="EnsemblPlants" id="evm.model.10.717">
    <property type="protein sequence ID" value="cds.evm.model.10.717"/>
    <property type="gene ID" value="evm.TU.10.717"/>
</dbReference>
<protein>
    <submittedName>
        <fullName evidence="2">Uncharacterized protein</fullName>
    </submittedName>
</protein>
<dbReference type="Proteomes" id="UP000596661">
    <property type="component" value="Unassembled WGS sequence"/>
</dbReference>
<dbReference type="AlphaFoldDB" id="A0A803QQ32"/>
<accession>A0A803QQ32</accession>
<evidence type="ECO:0000256" key="1">
    <source>
        <dbReference type="SAM" id="MobiDB-lite"/>
    </source>
</evidence>
<proteinExistence type="predicted"/>
<keyword evidence="3" id="KW-1185">Reference proteome</keyword>
<feature type="region of interest" description="Disordered" evidence="1">
    <location>
        <begin position="43"/>
        <end position="63"/>
    </location>
</feature>
<dbReference type="EMBL" id="UZAU01000810">
    <property type="status" value="NOT_ANNOTATED_CDS"/>
    <property type="molecule type" value="Genomic_DNA"/>
</dbReference>
<sequence length="107" mass="11764">MDGSTTDPFSQIIIPSHFVSNTTVSNYPLDNAALLIHVPQVPDITPETHTDNSPSDSSPIATSSRQWYKKLSDALLHEGFTQSQADYTLFTKGTTPSLPYSFMLMIS</sequence>
<dbReference type="Gramene" id="evm.model.10.717">
    <property type="protein sequence ID" value="cds.evm.model.10.717"/>
    <property type="gene ID" value="evm.TU.10.717"/>
</dbReference>